<evidence type="ECO:0000256" key="2">
    <source>
        <dbReference type="ARBA" id="ARBA00008817"/>
    </source>
</evidence>
<proteinExistence type="inferred from homology"/>
<evidence type="ECO:0000256" key="4">
    <source>
        <dbReference type="ARBA" id="ARBA00020721"/>
    </source>
</evidence>
<evidence type="ECO:0000313" key="14">
    <source>
        <dbReference type="Proteomes" id="UP001213623"/>
    </source>
</evidence>
<keyword evidence="10" id="KW-0472">Membrane</keyword>
<dbReference type="GO" id="GO:0005744">
    <property type="term" value="C:TIM23 mitochondrial import inner membrane translocase complex"/>
    <property type="evidence" value="ECO:0007669"/>
    <property type="project" value="InterPro"/>
</dbReference>
<dbReference type="PANTHER" id="PTHR12388">
    <property type="entry name" value="MITOCHONDRIA ASSOCIATED GRANULOCYTE MACROPHAGE CSF SIGNALING MOLECULE"/>
    <property type="match status" value="1"/>
</dbReference>
<evidence type="ECO:0000256" key="9">
    <source>
        <dbReference type="ARBA" id="ARBA00023128"/>
    </source>
</evidence>
<keyword evidence="6" id="KW-0999">Mitochondrion inner membrane</keyword>
<keyword evidence="5" id="KW-0813">Transport</keyword>
<reference evidence="13" key="1">
    <citation type="submission" date="2023-03" db="EMBL/GenBank/DDBJ databases">
        <title>Mating type loci evolution in Malassezia.</title>
        <authorList>
            <person name="Coelho M.A."/>
        </authorList>
    </citation>
    <scope>NUCLEOTIDE SEQUENCE</scope>
    <source>
        <strain evidence="13">CBS 9557</strain>
    </source>
</reference>
<keyword evidence="14" id="KW-1185">Reference proteome</keyword>
<evidence type="ECO:0000256" key="11">
    <source>
        <dbReference type="ARBA" id="ARBA00030422"/>
    </source>
</evidence>
<name>A0AAF0EMR3_9BASI</name>
<gene>
    <name evidence="13" type="primary">PAM16</name>
    <name evidence="13" type="ORF">MNAN1_003966</name>
</gene>
<evidence type="ECO:0000256" key="12">
    <source>
        <dbReference type="ARBA" id="ARBA00031407"/>
    </source>
</evidence>
<keyword evidence="9" id="KW-0496">Mitochondrion</keyword>
<evidence type="ECO:0000256" key="8">
    <source>
        <dbReference type="ARBA" id="ARBA00023010"/>
    </source>
</evidence>
<organism evidence="13 14">
    <name type="scientific">Malassezia nana</name>
    <dbReference type="NCBI Taxonomy" id="180528"/>
    <lineage>
        <taxon>Eukaryota</taxon>
        <taxon>Fungi</taxon>
        <taxon>Dikarya</taxon>
        <taxon>Basidiomycota</taxon>
        <taxon>Ustilaginomycotina</taxon>
        <taxon>Malasseziomycetes</taxon>
        <taxon>Malasseziales</taxon>
        <taxon>Malasseziaceae</taxon>
        <taxon>Malassezia</taxon>
    </lineage>
</organism>
<protein>
    <recommendedName>
        <fullName evidence="4">Mitochondrial import inner membrane translocase subunit TIM16</fullName>
    </recommendedName>
    <alternativeName>
        <fullName evidence="3">Mitochondrial import inner membrane translocase subunit tim16</fullName>
    </alternativeName>
    <alternativeName>
        <fullName evidence="11 12">Presequence translocated-associated motor subunit PAM16</fullName>
    </alternativeName>
</protein>
<dbReference type="GO" id="GO:0030150">
    <property type="term" value="P:protein import into mitochondrial matrix"/>
    <property type="evidence" value="ECO:0007669"/>
    <property type="project" value="InterPro"/>
</dbReference>
<dbReference type="InterPro" id="IPR036869">
    <property type="entry name" value="J_dom_sf"/>
</dbReference>
<dbReference type="PANTHER" id="PTHR12388:SF0">
    <property type="entry name" value="MITOCHONDRIAL IMPORT INNER MEMBRANE TRANSLOCASE SUBUNIT TIM16"/>
    <property type="match status" value="1"/>
</dbReference>
<comment type="subcellular location">
    <subcellularLocation>
        <location evidence="1">Mitochondrion inner membrane</location>
        <topology evidence="1">Peripheral membrane protein</topology>
    </subcellularLocation>
</comment>
<dbReference type="Gene3D" id="1.10.287.110">
    <property type="entry name" value="DnaJ domain"/>
    <property type="match status" value="1"/>
</dbReference>
<evidence type="ECO:0000256" key="7">
    <source>
        <dbReference type="ARBA" id="ARBA00022927"/>
    </source>
</evidence>
<evidence type="ECO:0000256" key="3">
    <source>
        <dbReference type="ARBA" id="ARBA00013571"/>
    </source>
</evidence>
<dbReference type="InterPro" id="IPR005341">
    <property type="entry name" value="Tim16"/>
</dbReference>
<comment type="similarity">
    <text evidence="2">Belongs to the TIM16/PAM16 family.</text>
</comment>
<dbReference type="EMBL" id="CP119899">
    <property type="protein sequence ID" value="WFD28950.1"/>
    <property type="molecule type" value="Genomic_DNA"/>
</dbReference>
<evidence type="ECO:0000256" key="6">
    <source>
        <dbReference type="ARBA" id="ARBA00022792"/>
    </source>
</evidence>
<keyword evidence="7" id="KW-0653">Protein transport</keyword>
<evidence type="ECO:0000256" key="5">
    <source>
        <dbReference type="ARBA" id="ARBA00022448"/>
    </source>
</evidence>
<accession>A0AAF0EMR3</accession>
<evidence type="ECO:0000256" key="1">
    <source>
        <dbReference type="ARBA" id="ARBA00004637"/>
    </source>
</evidence>
<evidence type="ECO:0000313" key="13">
    <source>
        <dbReference type="EMBL" id="WFD28950.1"/>
    </source>
</evidence>
<sequence>MSLPRILAQIAFTGSRILGKAFMEAGRQAVRTDVRAGQVEAGSAAAAAGGKAGSPSDALTRSHRMTLDEARLILNLKNDVSLAANRHGIKDEVRNELVEHYERLFEINAPPAPKGKEGGGRGSFYVQSKVVRARERIEDEWKLLAPVTDPPQAS</sequence>
<dbReference type="AlphaFoldDB" id="A0AAF0EMR3"/>
<dbReference type="Pfam" id="PF03656">
    <property type="entry name" value="Pam16"/>
    <property type="match status" value="1"/>
</dbReference>
<evidence type="ECO:0000256" key="10">
    <source>
        <dbReference type="ARBA" id="ARBA00023136"/>
    </source>
</evidence>
<dbReference type="Proteomes" id="UP001213623">
    <property type="component" value="Chromosome 8"/>
</dbReference>
<keyword evidence="8" id="KW-0811">Translocation</keyword>